<feature type="signal peptide" evidence="1">
    <location>
        <begin position="1"/>
        <end position="25"/>
    </location>
</feature>
<dbReference type="EMBL" id="BNDY01000005">
    <property type="protein sequence ID" value="GHI38202.1"/>
    <property type="molecule type" value="Genomic_DNA"/>
</dbReference>
<feature type="chain" id="PRO_5046536819" evidence="1">
    <location>
        <begin position="26"/>
        <end position="137"/>
    </location>
</feature>
<reference evidence="2" key="1">
    <citation type="submission" date="2024-05" db="EMBL/GenBank/DDBJ databases">
        <title>Whole genome shotgun sequence of Streptomyces violascens NBRC 12920.</title>
        <authorList>
            <person name="Komaki H."/>
            <person name="Tamura T."/>
        </authorList>
    </citation>
    <scope>NUCLEOTIDE SEQUENCE</scope>
    <source>
        <strain evidence="2">NBRC 12920</strain>
    </source>
</reference>
<proteinExistence type="predicted"/>
<evidence type="ECO:0000256" key="1">
    <source>
        <dbReference type="SAM" id="SignalP"/>
    </source>
</evidence>
<keyword evidence="1" id="KW-0732">Signal</keyword>
<name>A0ABQ3QLR5_9ACTN</name>
<evidence type="ECO:0000313" key="2">
    <source>
        <dbReference type="EMBL" id="GHI38202.1"/>
    </source>
</evidence>
<comment type="caution">
    <text evidence="2">The sequence shown here is derived from an EMBL/GenBank/DDBJ whole genome shotgun (WGS) entry which is preliminary data.</text>
</comment>
<sequence>MIKQVLAGAAFATAATMAIAAPASAATATQAPRLPLQLPTSTLKSLLATVTGPTSSGSGSMGSAGATGFATRNGNTSIAGEAGGIGNTYGASLINVDLRCAVPLPEGEGIGGHALGGSKAACNLAPVDQYQAPQKLL</sequence>
<organism evidence="2 3">
    <name type="scientific">Streptomyces violascens</name>
    <dbReference type="NCBI Taxonomy" id="67381"/>
    <lineage>
        <taxon>Bacteria</taxon>
        <taxon>Bacillati</taxon>
        <taxon>Actinomycetota</taxon>
        <taxon>Actinomycetes</taxon>
        <taxon>Kitasatosporales</taxon>
        <taxon>Streptomycetaceae</taxon>
        <taxon>Streptomyces</taxon>
    </lineage>
</organism>
<evidence type="ECO:0000313" key="3">
    <source>
        <dbReference type="Proteomes" id="UP001050808"/>
    </source>
</evidence>
<keyword evidence="3" id="KW-1185">Reference proteome</keyword>
<dbReference type="Proteomes" id="UP001050808">
    <property type="component" value="Unassembled WGS sequence"/>
</dbReference>
<gene>
    <name evidence="2" type="ORF">Sviol_26100</name>
</gene>
<accession>A0ABQ3QLR5</accession>
<dbReference type="RefSeq" id="WP_189968662.1">
    <property type="nucleotide sequence ID" value="NZ_BMUA01000024.1"/>
</dbReference>
<protein>
    <submittedName>
        <fullName evidence="2">Uncharacterized protein</fullName>
    </submittedName>
</protein>